<dbReference type="RefSeq" id="WP_068913617.1">
    <property type="nucleotide sequence ID" value="NZ_MBEW02000007.1"/>
</dbReference>
<dbReference type="EMBL" id="MBEW02000007">
    <property type="protein sequence ID" value="RDY21429.1"/>
    <property type="molecule type" value="Genomic_DNA"/>
</dbReference>
<name>A0A1C0AE31_9FIRM</name>
<gene>
    <name evidence="1" type="ORF">BBG48_004735</name>
</gene>
<dbReference type="STRING" id="1871336.BBG48_06530"/>
<comment type="caution">
    <text evidence="1">The sequence shown here is derived from an EMBL/GenBank/DDBJ whole genome shotgun (WGS) entry which is preliminary data.</text>
</comment>
<sequence>MSNKLNEYMLKLSGGFSGMMKRAKPMKGDFERLCNEYRENKRMIEELEAMNEITKGEILEIMGDNEIMIQGAAKASYKVVNSCRFNSSKFKEDYPELYGQYSSETSIKRFIVS</sequence>
<accession>A0A1C0AE31</accession>
<evidence type="ECO:0000313" key="2">
    <source>
        <dbReference type="Proteomes" id="UP000093352"/>
    </source>
</evidence>
<dbReference type="Proteomes" id="UP000093352">
    <property type="component" value="Unassembled WGS sequence"/>
</dbReference>
<evidence type="ECO:0000313" key="1">
    <source>
        <dbReference type="EMBL" id="RDY21429.1"/>
    </source>
</evidence>
<organism evidence="1 2">
    <name type="scientific">Criibacterium bergeronii</name>
    <dbReference type="NCBI Taxonomy" id="1871336"/>
    <lineage>
        <taxon>Bacteria</taxon>
        <taxon>Bacillati</taxon>
        <taxon>Bacillota</taxon>
        <taxon>Clostridia</taxon>
        <taxon>Peptostreptococcales</taxon>
        <taxon>Filifactoraceae</taxon>
        <taxon>Criibacterium</taxon>
    </lineage>
</organism>
<dbReference type="AlphaFoldDB" id="A0A1C0AE31"/>
<keyword evidence="2" id="KW-1185">Reference proteome</keyword>
<protein>
    <submittedName>
        <fullName evidence="1">Uncharacterized protein</fullName>
    </submittedName>
</protein>
<reference evidence="1 2" key="1">
    <citation type="journal article" date="2016" name="Genome Announc.">
        <title>Draft Genome Sequence of Criibacterium bergeronii gen. nov., sp. nov., Strain CCRI-22567T, Isolated from a Vaginal Sample from a Woman with Bacterial Vaginosis.</title>
        <authorList>
            <person name="Maheux A.F."/>
            <person name="Berube E."/>
            <person name="Boudreau D.K."/>
            <person name="Raymond F."/>
            <person name="Corbeil J."/>
            <person name="Roy P.H."/>
            <person name="Boissinot M."/>
            <person name="Omar R.F."/>
        </authorList>
    </citation>
    <scope>NUCLEOTIDE SEQUENCE [LARGE SCALE GENOMIC DNA]</scope>
    <source>
        <strain evidence="1 2">CCRI-22567</strain>
    </source>
</reference>
<proteinExistence type="predicted"/>